<dbReference type="PANTHER" id="PTHR10870:SF0">
    <property type="entry name" value="CELL CYCLE CHECKPOINT PROTEIN RAD1"/>
    <property type="match status" value="1"/>
</dbReference>
<evidence type="ECO:0000256" key="1">
    <source>
        <dbReference type="ARBA" id="ARBA00004123"/>
    </source>
</evidence>
<dbReference type="GO" id="GO:0003690">
    <property type="term" value="F:double-stranded DNA binding"/>
    <property type="evidence" value="ECO:0007669"/>
    <property type="project" value="EnsemblFungi"/>
</dbReference>
<keyword evidence="6" id="KW-0378">Hydrolase</keyword>
<keyword evidence="9" id="KW-1185">Reference proteome</keyword>
<keyword evidence="5 6" id="KW-0539">Nucleus</keyword>
<evidence type="ECO:0000313" key="8">
    <source>
        <dbReference type="EMBL" id="CCD23035.1"/>
    </source>
</evidence>
<evidence type="ECO:0000256" key="2">
    <source>
        <dbReference type="ARBA" id="ARBA00010991"/>
    </source>
</evidence>
<dbReference type="OMA" id="VHLEHIT"/>
<dbReference type="KEGG" id="ndi:NDAI_0A08830"/>
<protein>
    <recommendedName>
        <fullName evidence="6">DNA damage checkpoint control protein RAD17</fullName>
    </recommendedName>
</protein>
<dbReference type="GO" id="GO:0006302">
    <property type="term" value="P:double-strand break repair"/>
    <property type="evidence" value="ECO:0007669"/>
    <property type="project" value="UniProtKB-UniRule"/>
</dbReference>
<keyword evidence="3 6" id="KW-0227">DNA damage</keyword>
<dbReference type="InterPro" id="IPR003021">
    <property type="entry name" value="Rad1_Rec1_Rad17"/>
</dbReference>
<dbReference type="PANTHER" id="PTHR10870">
    <property type="entry name" value="CELL CYCLE CHECKPOINT PROTEIN RAD1"/>
    <property type="match status" value="1"/>
</dbReference>
<dbReference type="GeneID" id="11495522"/>
<comment type="similarity">
    <text evidence="2 6">Belongs to the rad1 family.</text>
</comment>
<accession>G0W5E7</accession>
<comment type="subcellular location">
    <subcellularLocation>
        <location evidence="1 6">Nucleus</location>
    </subcellularLocation>
</comment>
<evidence type="ECO:0000256" key="4">
    <source>
        <dbReference type="ARBA" id="ARBA00023204"/>
    </source>
</evidence>
<keyword evidence="6" id="KW-0238">DNA-binding</keyword>
<dbReference type="GO" id="GO:0030896">
    <property type="term" value="C:checkpoint clamp complex"/>
    <property type="evidence" value="ECO:0007669"/>
    <property type="project" value="UniProtKB-UniRule"/>
</dbReference>
<dbReference type="RefSeq" id="XP_003668278.1">
    <property type="nucleotide sequence ID" value="XM_003668230.1"/>
</dbReference>
<dbReference type="GO" id="GO:0016787">
    <property type="term" value="F:hydrolase activity"/>
    <property type="evidence" value="ECO:0007669"/>
    <property type="project" value="UniProtKB-KW"/>
</dbReference>
<proteinExistence type="inferred from homology"/>
<evidence type="ECO:0000313" key="9">
    <source>
        <dbReference type="Proteomes" id="UP000000689"/>
    </source>
</evidence>
<evidence type="ECO:0000256" key="3">
    <source>
        <dbReference type="ARBA" id="ARBA00022763"/>
    </source>
</evidence>
<dbReference type="GO" id="GO:0003684">
    <property type="term" value="F:damaged DNA binding"/>
    <property type="evidence" value="ECO:0007669"/>
    <property type="project" value="UniProtKB-UniRule"/>
</dbReference>
<dbReference type="AlphaFoldDB" id="G0W5E7"/>
<dbReference type="STRING" id="1071378.G0W5E7"/>
<name>G0W5E7_NAUDC</name>
<dbReference type="Gene3D" id="3.70.10.10">
    <property type="match status" value="1"/>
</dbReference>
<reference evidence="8 9" key="1">
    <citation type="journal article" date="2011" name="Proc. Natl. Acad. Sci. U.S.A.">
        <title>Evolutionary erosion of yeast sex chromosomes by mating-type switching accidents.</title>
        <authorList>
            <person name="Gordon J.L."/>
            <person name="Armisen D."/>
            <person name="Proux-Wera E."/>
            <person name="Oheigeartaigh S.S."/>
            <person name="Byrne K.P."/>
            <person name="Wolfe K.H."/>
        </authorList>
    </citation>
    <scope>NUCLEOTIDE SEQUENCE [LARGE SCALE GENOMIC DNA]</scope>
    <source>
        <strain evidence="9">ATCC 10597 / BCRC 20456 / CBS 421 / NBRC 0211 / NRRL Y-12639</strain>
    </source>
</reference>
<dbReference type="PIRSF" id="PIRSF011769">
    <property type="entry name" value="Cell_cycle_RAD17"/>
    <property type="match status" value="1"/>
</dbReference>
<organism evidence="8 9">
    <name type="scientific">Naumovozyma dairenensis (strain ATCC 10597 / BCRC 20456 / CBS 421 / NBRC 0211 / NRRL Y-12639)</name>
    <name type="common">Saccharomyces dairenensis</name>
    <dbReference type="NCBI Taxonomy" id="1071378"/>
    <lineage>
        <taxon>Eukaryota</taxon>
        <taxon>Fungi</taxon>
        <taxon>Dikarya</taxon>
        <taxon>Ascomycota</taxon>
        <taxon>Saccharomycotina</taxon>
        <taxon>Saccharomycetes</taxon>
        <taxon>Saccharomycetales</taxon>
        <taxon>Saccharomycetaceae</taxon>
        <taxon>Naumovozyma</taxon>
    </lineage>
</organism>
<dbReference type="GO" id="GO:0004518">
    <property type="term" value="F:nuclease activity"/>
    <property type="evidence" value="ECO:0007669"/>
    <property type="project" value="UniProtKB-KW"/>
</dbReference>
<feature type="region of interest" description="Disordered" evidence="7">
    <location>
        <begin position="396"/>
        <end position="431"/>
    </location>
</feature>
<evidence type="ECO:0000256" key="5">
    <source>
        <dbReference type="ARBA" id="ARBA00023242"/>
    </source>
</evidence>
<dbReference type="Pfam" id="PF02144">
    <property type="entry name" value="Rad1"/>
    <property type="match status" value="1"/>
</dbReference>
<keyword evidence="6" id="KW-0540">Nuclease</keyword>
<dbReference type="eggNOG" id="KOG3194">
    <property type="taxonomic scope" value="Eukaryota"/>
</dbReference>
<keyword evidence="4 6" id="KW-0234">DNA repair</keyword>
<comment type="function">
    <text evidence="6">Component of the checkpoint clamp complex involved in the surveillance mechanism that allows the DNA repair pathways to act to restore the integrity of the DNA prior to DNA synthesis or separation of the replicated chromosomes.</text>
</comment>
<dbReference type="GO" id="GO:0007131">
    <property type="term" value="P:reciprocal meiotic recombination"/>
    <property type="evidence" value="ECO:0007669"/>
    <property type="project" value="EnsemblFungi"/>
</dbReference>
<dbReference type="OrthoDB" id="337581at2759"/>
<dbReference type="HOGENOM" id="CLU_057555_0_0_1"/>
<dbReference type="EMBL" id="HE580267">
    <property type="protein sequence ID" value="CCD23035.1"/>
    <property type="molecule type" value="Genomic_DNA"/>
</dbReference>
<evidence type="ECO:0000256" key="6">
    <source>
        <dbReference type="PIRNR" id="PIRNR011769"/>
    </source>
</evidence>
<dbReference type="PRINTS" id="PR01245">
    <property type="entry name" value="RAD1REC1"/>
</dbReference>
<sequence length="431" mass="48718">MLLKNIENTTKFSASTVHLDHLTTALNCLVPFVKTGANKDDVLIYVDKDGLSFIRESNHVIRIQLYLSKELFLSYTYLNGSTTSSAIGNNDSEEHRPDGGEDDHMEICVKINHILDSINVANRNIDDIIECTLSYNGDGYPFVLIFEDSFISEKVEYSTFIVKDMDNFGLILDKEHIIFECIIKGDVLYKALKDLKEVNCKECYIYAKTSENGNDTFAFISKSDLGYSKVRLPNSRSILEKLQIYENDSTTICHDVPAIGFFDFNSLDKIRISTKIASKVLLRMDIHGLLSVNILSQTEDIVITDVNKVDNNTSRATNRNMSLPKNYPGIVIDVTMLEKETIDVNAQRDIELLMETNEMGEYIINPPKSIKIQETSTREKLDSSINLLALDNSRAIKVPDSNPNAEESDDDDELNGKQYDIDPTNNLPLFF</sequence>
<dbReference type="Proteomes" id="UP000000689">
    <property type="component" value="Chromosome 1"/>
</dbReference>
<gene>
    <name evidence="8" type="primary">NDAI0A08830</name>
    <name evidence="8" type="ordered locus">NDAI_0A08830</name>
</gene>
<dbReference type="GO" id="GO:0000077">
    <property type="term" value="P:DNA damage checkpoint signaling"/>
    <property type="evidence" value="ECO:0007669"/>
    <property type="project" value="UniProtKB-UniRule"/>
</dbReference>
<dbReference type="InterPro" id="IPR016587">
    <property type="entry name" value="Rad17"/>
</dbReference>
<evidence type="ECO:0000256" key="7">
    <source>
        <dbReference type="SAM" id="MobiDB-lite"/>
    </source>
</evidence>